<evidence type="ECO:0000313" key="2">
    <source>
        <dbReference type="Proteomes" id="UP000198393"/>
    </source>
</evidence>
<dbReference type="EMBL" id="FZPD01000004">
    <property type="protein sequence ID" value="SNT13381.1"/>
    <property type="molecule type" value="Genomic_DNA"/>
</dbReference>
<dbReference type="OrthoDB" id="1242975at2"/>
<organism evidence="1 2">
    <name type="scientific">Ekhidna lutea</name>
    <dbReference type="NCBI Taxonomy" id="447679"/>
    <lineage>
        <taxon>Bacteria</taxon>
        <taxon>Pseudomonadati</taxon>
        <taxon>Bacteroidota</taxon>
        <taxon>Cytophagia</taxon>
        <taxon>Cytophagales</taxon>
        <taxon>Reichenbachiellaceae</taxon>
        <taxon>Ekhidna</taxon>
    </lineage>
</organism>
<keyword evidence="1" id="KW-0418">Kinase</keyword>
<dbReference type="PANTHER" id="PTHR34387">
    <property type="entry name" value="SLR1258 PROTEIN"/>
    <property type="match status" value="1"/>
</dbReference>
<dbReference type="Pfam" id="PF04402">
    <property type="entry name" value="SIMPL"/>
    <property type="match status" value="1"/>
</dbReference>
<dbReference type="RefSeq" id="WP_089357148.1">
    <property type="nucleotide sequence ID" value="NZ_FZPD01000004.1"/>
</dbReference>
<name>A0A239K5W0_EKHLU</name>
<protein>
    <submittedName>
        <fullName evidence="1">Uncharacterized conserved protein YggE, contains kinase-interacting SIMPL domain</fullName>
    </submittedName>
</protein>
<dbReference type="AlphaFoldDB" id="A0A239K5W0"/>
<accession>A0A239K5W0</accession>
<dbReference type="GO" id="GO:0016301">
    <property type="term" value="F:kinase activity"/>
    <property type="evidence" value="ECO:0007669"/>
    <property type="project" value="UniProtKB-KW"/>
</dbReference>
<gene>
    <name evidence="1" type="ORF">SAMN05421640_2436</name>
</gene>
<sequence length="234" mass="26770">MKISSLIVVVFISLSSFAQTRLIRSLPYVEVTGESQMTIVPDKIELSIRITERNKKRHPISEIEHALVDTLKSIGINPDEQLVIEDIDGNIHYGVFQPTLNTTKRYKLTLNDVEHVSKVYEKVGKLRVDYISLDKVDHSDLSDYKSKTKVDAIKSAKKKADLMLTEIGQEVKGLLFVEEIGIEHEADSYGYSYRLRSAGAVSRALASDYWEPEYNLNFREIILDYKILARFEIE</sequence>
<reference evidence="1 2" key="1">
    <citation type="submission" date="2017-06" db="EMBL/GenBank/DDBJ databases">
        <authorList>
            <person name="Kim H.J."/>
            <person name="Triplett B.A."/>
        </authorList>
    </citation>
    <scope>NUCLEOTIDE SEQUENCE [LARGE SCALE GENOMIC DNA]</scope>
    <source>
        <strain evidence="1 2">DSM 19307</strain>
    </source>
</reference>
<dbReference type="InterPro" id="IPR052022">
    <property type="entry name" value="26kDa_periplasmic_antigen"/>
</dbReference>
<dbReference type="Gene3D" id="3.30.110.170">
    <property type="entry name" value="Protein of unknown function (DUF541), domain 1"/>
    <property type="match status" value="1"/>
</dbReference>
<dbReference type="InterPro" id="IPR007497">
    <property type="entry name" value="SIMPL/DUF541"/>
</dbReference>
<keyword evidence="2" id="KW-1185">Reference proteome</keyword>
<dbReference type="PANTHER" id="PTHR34387:SF2">
    <property type="entry name" value="SLR1258 PROTEIN"/>
    <property type="match status" value="1"/>
</dbReference>
<keyword evidence="1" id="KW-0808">Transferase</keyword>
<proteinExistence type="predicted"/>
<dbReference type="Proteomes" id="UP000198393">
    <property type="component" value="Unassembled WGS sequence"/>
</dbReference>
<evidence type="ECO:0000313" key="1">
    <source>
        <dbReference type="EMBL" id="SNT13381.1"/>
    </source>
</evidence>
<dbReference type="GO" id="GO:0006974">
    <property type="term" value="P:DNA damage response"/>
    <property type="evidence" value="ECO:0007669"/>
    <property type="project" value="TreeGrafter"/>
</dbReference>
<dbReference type="Gene3D" id="3.30.70.2970">
    <property type="entry name" value="Protein of unknown function (DUF541), domain 2"/>
    <property type="match status" value="1"/>
</dbReference>